<evidence type="ECO:0000256" key="2">
    <source>
        <dbReference type="SAM" id="Phobius"/>
    </source>
</evidence>
<keyword evidence="4" id="KW-0238">DNA-binding</keyword>
<evidence type="ECO:0000256" key="1">
    <source>
        <dbReference type="SAM" id="MobiDB-lite"/>
    </source>
</evidence>
<keyword evidence="2" id="KW-0472">Membrane</keyword>
<dbReference type="InterPro" id="IPR010994">
    <property type="entry name" value="RuvA_2-like"/>
</dbReference>
<dbReference type="GO" id="GO:0003677">
    <property type="term" value="F:DNA binding"/>
    <property type="evidence" value="ECO:0007669"/>
    <property type="project" value="UniProtKB-KW"/>
</dbReference>
<dbReference type="RefSeq" id="WP_310912707.1">
    <property type="nucleotide sequence ID" value="NZ_JAVLVT010000005.1"/>
</dbReference>
<dbReference type="InterPro" id="IPR019554">
    <property type="entry name" value="Soluble_ligand-bd"/>
</dbReference>
<dbReference type="InterPro" id="IPR003583">
    <property type="entry name" value="Hlx-hairpin-Hlx_DNA-bd_motif"/>
</dbReference>
<evidence type="ECO:0000313" key="5">
    <source>
        <dbReference type="Proteomes" id="UP001250214"/>
    </source>
</evidence>
<dbReference type="Gene3D" id="3.10.560.10">
    <property type="entry name" value="Outer membrane lipoprotein wza domain like"/>
    <property type="match status" value="1"/>
</dbReference>
<organism evidence="4 5">
    <name type="scientific">Lipingzhangella rawalii</name>
    <dbReference type="NCBI Taxonomy" id="2055835"/>
    <lineage>
        <taxon>Bacteria</taxon>
        <taxon>Bacillati</taxon>
        <taxon>Actinomycetota</taxon>
        <taxon>Actinomycetes</taxon>
        <taxon>Streptosporangiales</taxon>
        <taxon>Nocardiopsidaceae</taxon>
        <taxon>Lipingzhangella</taxon>
    </lineage>
</organism>
<dbReference type="Pfam" id="PF12836">
    <property type="entry name" value="HHH_3"/>
    <property type="match status" value="1"/>
</dbReference>
<dbReference type="InterPro" id="IPR051675">
    <property type="entry name" value="Endo/Exo/Phosphatase_dom_1"/>
</dbReference>
<keyword evidence="2" id="KW-1133">Transmembrane helix</keyword>
<evidence type="ECO:0000313" key="4">
    <source>
        <dbReference type="EMBL" id="MDS1271167.1"/>
    </source>
</evidence>
<keyword evidence="5" id="KW-1185">Reference proteome</keyword>
<feature type="domain" description="Helix-hairpin-helix DNA-binding motif class 1" evidence="3">
    <location>
        <begin position="180"/>
        <end position="199"/>
    </location>
</feature>
<dbReference type="EMBL" id="JAVLVT010000005">
    <property type="protein sequence ID" value="MDS1271167.1"/>
    <property type="molecule type" value="Genomic_DNA"/>
</dbReference>
<name>A0ABU2H779_9ACTN</name>
<reference evidence="5" key="1">
    <citation type="submission" date="2023-07" db="EMBL/GenBank/DDBJ databases">
        <title>Novel species in the genus Lipingzhangella isolated from Sambhar Salt Lake.</title>
        <authorList>
            <person name="Jiya N."/>
            <person name="Kajale S."/>
            <person name="Sharma A."/>
        </authorList>
    </citation>
    <scope>NUCLEOTIDE SEQUENCE [LARGE SCALE GENOMIC DNA]</scope>
    <source>
        <strain evidence="5">LS1_29</strain>
    </source>
</reference>
<dbReference type="Proteomes" id="UP001250214">
    <property type="component" value="Unassembled WGS sequence"/>
</dbReference>
<dbReference type="Gene3D" id="1.10.150.310">
    <property type="entry name" value="Tex RuvX-like domain-like"/>
    <property type="match status" value="1"/>
</dbReference>
<dbReference type="PANTHER" id="PTHR21180:SF32">
    <property type="entry name" value="ENDONUCLEASE_EXONUCLEASE_PHOSPHATASE FAMILY DOMAIN-CONTAINING PROTEIN 1"/>
    <property type="match status" value="1"/>
</dbReference>
<keyword evidence="2" id="KW-0812">Transmembrane</keyword>
<proteinExistence type="predicted"/>
<gene>
    <name evidence="4" type="ORF">RIF23_12765</name>
</gene>
<feature type="domain" description="Helix-hairpin-helix DNA-binding motif class 1" evidence="3">
    <location>
        <begin position="210"/>
        <end position="229"/>
    </location>
</feature>
<accession>A0ABU2H779</accession>
<dbReference type="PANTHER" id="PTHR21180">
    <property type="entry name" value="ENDONUCLEASE/EXONUCLEASE/PHOSPHATASE FAMILY DOMAIN-CONTAINING PROTEIN 1"/>
    <property type="match status" value="1"/>
</dbReference>
<sequence length="236" mass="23874">MDDEPLHGLRGVLARLGIDPTPVGVDTPRAGLVTAVVAVAFFLALAAGVWWLLGAARAGPQPAAEDLDPASPSGEPSVAAPADATPGPEESPPGEVVVHVTGDVDAPGLVTLPGGARVADAIDAAGGLAPGADDSATEALNLARPVIDGEQIPVGPQAQQHAGSGSDDDTPVELNTATVEDLEELPGVGPVLAETIVEHREDNGGFTDVAQLNDVRGIGEQRFTDLEERVVVAQNQ</sequence>
<comment type="caution">
    <text evidence="4">The sequence shown here is derived from an EMBL/GenBank/DDBJ whole genome shotgun (WGS) entry which is preliminary data.</text>
</comment>
<feature type="region of interest" description="Disordered" evidence="1">
    <location>
        <begin position="60"/>
        <end position="94"/>
    </location>
</feature>
<dbReference type="SUPFAM" id="SSF47781">
    <property type="entry name" value="RuvA domain 2-like"/>
    <property type="match status" value="1"/>
</dbReference>
<dbReference type="SMART" id="SM00278">
    <property type="entry name" value="HhH1"/>
    <property type="match status" value="2"/>
</dbReference>
<evidence type="ECO:0000259" key="3">
    <source>
        <dbReference type="SMART" id="SM00278"/>
    </source>
</evidence>
<dbReference type="Pfam" id="PF10531">
    <property type="entry name" value="SLBB"/>
    <property type="match status" value="1"/>
</dbReference>
<protein>
    <submittedName>
        <fullName evidence="4">ComEA family DNA-binding protein</fullName>
    </submittedName>
</protein>
<dbReference type="NCBIfam" id="TIGR00426">
    <property type="entry name" value="competence protein ComEA helix-hairpin-helix repeat region"/>
    <property type="match status" value="1"/>
</dbReference>
<feature type="transmembrane region" description="Helical" evidence="2">
    <location>
        <begin position="30"/>
        <end position="53"/>
    </location>
</feature>
<dbReference type="InterPro" id="IPR004509">
    <property type="entry name" value="Competence_ComEA_HhH"/>
</dbReference>